<protein>
    <submittedName>
        <fullName evidence="17">Hydroperoxide isomerase ALOXE3-like</fullName>
    </submittedName>
</protein>
<dbReference type="SUPFAM" id="SSF48484">
    <property type="entry name" value="Lipoxigenase"/>
    <property type="match status" value="1"/>
</dbReference>
<feature type="domain" description="PLAT" evidence="15">
    <location>
        <begin position="6"/>
        <end position="123"/>
    </location>
</feature>
<dbReference type="AlphaFoldDB" id="A0A0N8JWR3"/>
<evidence type="ECO:0000256" key="2">
    <source>
        <dbReference type="ARBA" id="ARBA00005189"/>
    </source>
</evidence>
<evidence type="ECO:0000256" key="12">
    <source>
        <dbReference type="PIRSR" id="PIRSR601885-3"/>
    </source>
</evidence>
<dbReference type="GO" id="GO:0016853">
    <property type="term" value="F:isomerase activity"/>
    <property type="evidence" value="ECO:0007669"/>
    <property type="project" value="UniProtKB-KW"/>
</dbReference>
<dbReference type="InterPro" id="IPR001885">
    <property type="entry name" value="LipOase_mml"/>
</dbReference>
<evidence type="ECO:0000313" key="17">
    <source>
        <dbReference type="EMBL" id="KPP61657.1"/>
    </source>
</evidence>
<evidence type="ECO:0000256" key="1">
    <source>
        <dbReference type="ARBA" id="ARBA00004496"/>
    </source>
</evidence>
<comment type="caution">
    <text evidence="13">Lacks conserved residue(s) required for the propagation of feature annotation.</text>
</comment>
<feature type="binding site" evidence="11">
    <location>
        <position position="85"/>
    </location>
    <ligand>
        <name>Ca(2+)</name>
        <dbReference type="ChEBI" id="CHEBI:29108"/>
        <label>1</label>
    </ligand>
</feature>
<dbReference type="Gene3D" id="1.20.245.10">
    <property type="entry name" value="Lipoxygenase-1, Domain 5"/>
    <property type="match status" value="1"/>
</dbReference>
<accession>A0A0N8JWR3</accession>
<dbReference type="GO" id="GO:0005737">
    <property type="term" value="C:cytoplasm"/>
    <property type="evidence" value="ECO:0007669"/>
    <property type="project" value="UniProtKB-SubCell"/>
</dbReference>
<comment type="similarity">
    <text evidence="3 14">Belongs to the lipoxygenase family.</text>
</comment>
<dbReference type="Gene3D" id="2.60.60.20">
    <property type="entry name" value="PLAT/LH2 domain"/>
    <property type="match status" value="1"/>
</dbReference>
<dbReference type="EMBL" id="JARO02009422">
    <property type="protein sequence ID" value="KPP61657.1"/>
    <property type="molecule type" value="Genomic_DNA"/>
</dbReference>
<evidence type="ECO:0000256" key="11">
    <source>
        <dbReference type="PIRSR" id="PIRSR601885-2"/>
    </source>
</evidence>
<evidence type="ECO:0000313" key="18">
    <source>
        <dbReference type="Proteomes" id="UP000034805"/>
    </source>
</evidence>
<name>A0A0N8JWR3_SCLFO</name>
<dbReference type="SMART" id="SM00308">
    <property type="entry name" value="LH2"/>
    <property type="match status" value="1"/>
</dbReference>
<keyword evidence="17" id="KW-0413">Isomerase</keyword>
<feature type="binding site" evidence="10">
    <location>
        <position position="360"/>
    </location>
    <ligand>
        <name>Fe cation</name>
        <dbReference type="ChEBI" id="CHEBI:24875"/>
        <note>catalytic</note>
    </ligand>
</feature>
<dbReference type="InterPro" id="IPR013819">
    <property type="entry name" value="LipOase_C"/>
</dbReference>
<evidence type="ECO:0000256" key="3">
    <source>
        <dbReference type="ARBA" id="ARBA00009419"/>
    </source>
</evidence>
<comment type="caution">
    <text evidence="17">The sequence shown here is derived from an EMBL/GenBank/DDBJ whole genome shotgun (WGS) entry which is preliminary data.</text>
</comment>
<feature type="binding site" evidence="10">
    <location>
        <position position="650"/>
    </location>
    <ligand>
        <name>Fe cation</name>
        <dbReference type="ChEBI" id="CHEBI:24875"/>
        <note>catalytic</note>
    </ligand>
</feature>
<keyword evidence="7 14" id="KW-0560">Oxidoreductase</keyword>
<evidence type="ECO:0000256" key="9">
    <source>
        <dbReference type="ARBA" id="ARBA00023098"/>
    </source>
</evidence>
<feature type="binding site" evidence="11">
    <location>
        <position position="84"/>
    </location>
    <ligand>
        <name>Ca(2+)</name>
        <dbReference type="ChEBI" id="CHEBI:29108"/>
        <label>1</label>
    </ligand>
</feature>
<dbReference type="InterPro" id="IPR020834">
    <property type="entry name" value="LipOase_CS"/>
</dbReference>
<evidence type="ECO:0000259" key="16">
    <source>
        <dbReference type="PROSITE" id="PS51393"/>
    </source>
</evidence>
<evidence type="ECO:0000256" key="8">
    <source>
        <dbReference type="ARBA" id="ARBA00023004"/>
    </source>
</evidence>
<keyword evidence="9" id="KW-0443">Lipid metabolism</keyword>
<dbReference type="Pfam" id="PF00305">
    <property type="entry name" value="Lipoxygenase"/>
    <property type="match status" value="1"/>
</dbReference>
<dbReference type="Gene3D" id="3.10.450.60">
    <property type="match status" value="1"/>
</dbReference>
<evidence type="ECO:0000256" key="6">
    <source>
        <dbReference type="ARBA" id="ARBA00022964"/>
    </source>
</evidence>
<dbReference type="SUPFAM" id="SSF49723">
    <property type="entry name" value="Lipase/lipooxygenase domain (PLAT/LH2 domain)"/>
    <property type="match status" value="1"/>
</dbReference>
<comment type="pathway">
    <text evidence="2">Lipid metabolism.</text>
</comment>
<comment type="subcellular location">
    <subcellularLocation>
        <location evidence="1">Cytoplasm</location>
    </subcellularLocation>
</comment>
<comment type="cofactor">
    <cofactor evidence="10">
        <name>Fe cation</name>
        <dbReference type="ChEBI" id="CHEBI:24875"/>
    </cofactor>
    <text evidence="10">Binds 1 Fe cation per subunit.</text>
</comment>
<dbReference type="PROSITE" id="PS50095">
    <property type="entry name" value="PLAT"/>
    <property type="match status" value="1"/>
</dbReference>
<dbReference type="GO" id="GO:0016702">
    <property type="term" value="F:oxidoreductase activity, acting on single donors with incorporation of molecular oxygen, incorporation of two atoms of oxygen"/>
    <property type="evidence" value="ECO:0007669"/>
    <property type="project" value="InterPro"/>
</dbReference>
<keyword evidence="4" id="KW-0963">Cytoplasm</keyword>
<feature type="binding site" evidence="11">
    <location>
        <position position="21"/>
    </location>
    <ligand>
        <name>Ca(2+)</name>
        <dbReference type="ChEBI" id="CHEBI:29108"/>
        <label>1</label>
    </ligand>
</feature>
<dbReference type="Pfam" id="PF01477">
    <property type="entry name" value="PLAT"/>
    <property type="match status" value="1"/>
</dbReference>
<evidence type="ECO:0000256" key="7">
    <source>
        <dbReference type="ARBA" id="ARBA00023002"/>
    </source>
</evidence>
<dbReference type="PROSITE" id="PS00711">
    <property type="entry name" value="LIPOXYGENASE_1"/>
    <property type="match status" value="1"/>
</dbReference>
<reference evidence="17" key="1">
    <citation type="submission" date="2015-08" db="EMBL/GenBank/DDBJ databases">
        <title>The genome of the Asian arowana (Scleropages formosus).</title>
        <authorList>
            <person name="Tan M.H."/>
            <person name="Gan H.M."/>
            <person name="Croft L.J."/>
            <person name="Austin C.M."/>
        </authorList>
    </citation>
    <scope>NUCLEOTIDE SEQUENCE [LARGE SCALE GENOMIC DNA]</scope>
    <source>
        <strain evidence="17">Aro1</strain>
    </source>
</reference>
<dbReference type="FunFam" id="1.20.245.10:FF:000001">
    <property type="entry name" value="Arachidonate 5-lipoxygenase a"/>
    <property type="match status" value="1"/>
</dbReference>
<evidence type="ECO:0000256" key="14">
    <source>
        <dbReference type="RuleBase" id="RU003974"/>
    </source>
</evidence>
<keyword evidence="6 14" id="KW-0223">Dioxygenase</keyword>
<dbReference type="PROSITE" id="PS51393">
    <property type="entry name" value="LIPOXYGENASE_3"/>
    <property type="match status" value="1"/>
</dbReference>
<feature type="binding site" evidence="10">
    <location>
        <position position="527"/>
    </location>
    <ligand>
        <name>Fe cation</name>
        <dbReference type="ChEBI" id="CHEBI:24875"/>
        <note>catalytic</note>
    </ligand>
</feature>
<dbReference type="PRINTS" id="PR00467">
    <property type="entry name" value="MAMLPOXGNASE"/>
</dbReference>
<dbReference type="GO" id="GO:0005506">
    <property type="term" value="F:iron ion binding"/>
    <property type="evidence" value="ECO:0007669"/>
    <property type="project" value="InterPro"/>
</dbReference>
<dbReference type="PROSITE" id="PS00081">
    <property type="entry name" value="LIPOXYGENASE_2"/>
    <property type="match status" value="1"/>
</dbReference>
<evidence type="ECO:0000256" key="5">
    <source>
        <dbReference type="ARBA" id="ARBA00022723"/>
    </source>
</evidence>
<evidence type="ECO:0000256" key="10">
    <source>
        <dbReference type="PIRSR" id="PIRSR601885-1"/>
    </source>
</evidence>
<proteinExistence type="inferred from homology"/>
<dbReference type="PANTHER" id="PTHR11771">
    <property type="entry name" value="LIPOXYGENASE"/>
    <property type="match status" value="1"/>
</dbReference>
<keyword evidence="5 10" id="KW-0479">Metal-binding</keyword>
<dbReference type="InterPro" id="IPR020833">
    <property type="entry name" value="LipOase_Fe_BS"/>
</dbReference>
<dbReference type="STRING" id="113540.ENSSFOP00015014477"/>
<dbReference type="PRINTS" id="PR00087">
    <property type="entry name" value="LIPOXYGENASE"/>
</dbReference>
<keyword evidence="11" id="KW-0106">Calcium</keyword>
<dbReference type="InterPro" id="IPR001024">
    <property type="entry name" value="PLAT/LH2_dom"/>
</dbReference>
<gene>
    <name evidence="17" type="ORF">Z043_120222</name>
</gene>
<evidence type="ECO:0000256" key="4">
    <source>
        <dbReference type="ARBA" id="ARBA00022490"/>
    </source>
</evidence>
<feature type="domain" description="Lipoxygenase" evidence="16">
    <location>
        <begin position="123"/>
        <end position="650"/>
    </location>
</feature>
<feature type="site" description="Essential for stabilizing binding to COTL1" evidence="12">
    <location>
        <position position="108"/>
    </location>
</feature>
<feature type="binding site" evidence="10">
    <location>
        <position position="355"/>
    </location>
    <ligand>
        <name>Fe cation</name>
        <dbReference type="ChEBI" id="CHEBI:24875"/>
        <note>catalytic</note>
    </ligand>
</feature>
<dbReference type="Proteomes" id="UP000034805">
    <property type="component" value="Unassembled WGS sequence"/>
</dbReference>
<dbReference type="InterPro" id="IPR036392">
    <property type="entry name" value="PLAT/LH2_dom_sf"/>
</dbReference>
<sequence>MCCSGEVYQVHVTTGDVLHAGTMNNVLIKLVGTDGQSDQTLLYDKKGGFYQGSTCTYSVKCPVSLGKLVLIEVEKQKYSIFPEDDWFCSKIVVTTPDGDSVSFPCYRWLWDREKVVLMESTAKRVFDDSLPLAQYHREKELQSRQMEYRWSVYMEGIPQCLKADSPTSLPAAVRFSFKKSTEFAFNNSYGLAELKLKDFTECKQQWTKMEDIKRVFCTKRTEISAYVQEHWKEDAFFGYQFLNGVNPMVIKRCSKLPRNFPVTDDMRGNIFLCDYKILEGLPTNAINQKQQYQAAPLCLLYKNAEDKLLPIAIQLNQQPGDLNPIFLPSDCEHDWLLAKMCVRSAEFCEHQLNSHLLRAHLLAEVFAMATLRTLPMVHPLYKLLIPHTRYTLQINHMARQVLITETGSFTQISSIGGAGISLMLKRALSSLTYSSLCLPENISARGLESVPNFYYRDDGLRLWNIINKFVQGIVCHYYSSDMEVQKDSELQSWIREIFVHGIPQSFSKVEEVVKFVTMVIFTGSAQHAAVNSGQFDFGAWIPNNPFTMQRPLPTAKGNTSQNTILQTLPDINISVQGMSIFWVLSRTSSDFVALGVYPEEYFTESVPCKLIKKMQRKLKGLSEEIKERNAELKLPYPYLCPEEVENSVAI</sequence>
<evidence type="ECO:0000259" key="15">
    <source>
        <dbReference type="PROSITE" id="PS50095"/>
    </source>
</evidence>
<dbReference type="InterPro" id="IPR036226">
    <property type="entry name" value="LipOase_C_sf"/>
</dbReference>
<evidence type="ECO:0000256" key="13">
    <source>
        <dbReference type="PROSITE-ProRule" id="PRU00152"/>
    </source>
</evidence>
<keyword evidence="8 10" id="KW-0408">Iron</keyword>
<dbReference type="GO" id="GO:0034440">
    <property type="term" value="P:lipid oxidation"/>
    <property type="evidence" value="ECO:0007669"/>
    <property type="project" value="InterPro"/>
</dbReference>
<organism evidence="17 18">
    <name type="scientific">Scleropages formosus</name>
    <name type="common">Asian bonytongue</name>
    <name type="synonym">Osteoglossum formosum</name>
    <dbReference type="NCBI Taxonomy" id="113540"/>
    <lineage>
        <taxon>Eukaryota</taxon>
        <taxon>Metazoa</taxon>
        <taxon>Chordata</taxon>
        <taxon>Craniata</taxon>
        <taxon>Vertebrata</taxon>
        <taxon>Euteleostomi</taxon>
        <taxon>Actinopterygii</taxon>
        <taxon>Neopterygii</taxon>
        <taxon>Teleostei</taxon>
        <taxon>Osteoglossocephala</taxon>
        <taxon>Osteoglossomorpha</taxon>
        <taxon>Osteoglossiformes</taxon>
        <taxon>Osteoglossidae</taxon>
        <taxon>Scleropages</taxon>
    </lineage>
</organism>
<dbReference type="InterPro" id="IPR000907">
    <property type="entry name" value="LipOase"/>
</dbReference>